<sequence>MGQINQPSNLIDQVVALRKEVDELRKRVGIGNATISGGTFTVQGDGAIRMIDADGTEILYFGPDSEGRQVIRLARDQGKRVLYTYAVSSGRQYWALTDSNNDIVVSDDAESGVGLARPWIPVSFELVRGQDMPTVTNGNYETVWEANFNKAQPFIELYTVDGCDSGTTGGGRIMITPVGGTEFEADAWTNGPGLGRHYRGPYALPGGTYTGPLRVSVQYRRTSGTGNVYAIAMDATQRQT</sequence>
<organism evidence="1 2">
    <name type="scientific">Kribbella yunnanensis</name>
    <dbReference type="NCBI Taxonomy" id="190194"/>
    <lineage>
        <taxon>Bacteria</taxon>
        <taxon>Bacillati</taxon>
        <taxon>Actinomycetota</taxon>
        <taxon>Actinomycetes</taxon>
        <taxon>Propionibacteriales</taxon>
        <taxon>Kribbellaceae</taxon>
        <taxon>Kribbella</taxon>
    </lineage>
</organism>
<evidence type="ECO:0000313" key="1">
    <source>
        <dbReference type="EMBL" id="GAA1716420.1"/>
    </source>
</evidence>
<evidence type="ECO:0000313" key="2">
    <source>
        <dbReference type="Proteomes" id="UP001500280"/>
    </source>
</evidence>
<dbReference type="EMBL" id="BAAANF010000027">
    <property type="protein sequence ID" value="GAA1716420.1"/>
    <property type="molecule type" value="Genomic_DNA"/>
</dbReference>
<accession>A0ABN2J2Q8</accession>
<protein>
    <submittedName>
        <fullName evidence="1">Uncharacterized protein</fullName>
    </submittedName>
</protein>
<keyword evidence="2" id="KW-1185">Reference proteome</keyword>
<comment type="caution">
    <text evidence="1">The sequence shown here is derived from an EMBL/GenBank/DDBJ whole genome shotgun (WGS) entry which is preliminary data.</text>
</comment>
<gene>
    <name evidence="1" type="ORF">GCM10009745_76150</name>
</gene>
<dbReference type="Proteomes" id="UP001500280">
    <property type="component" value="Unassembled WGS sequence"/>
</dbReference>
<dbReference type="RefSeq" id="WP_344163758.1">
    <property type="nucleotide sequence ID" value="NZ_BAAANF010000027.1"/>
</dbReference>
<proteinExistence type="predicted"/>
<reference evidence="1 2" key="1">
    <citation type="journal article" date="2019" name="Int. J. Syst. Evol. Microbiol.">
        <title>The Global Catalogue of Microorganisms (GCM) 10K type strain sequencing project: providing services to taxonomists for standard genome sequencing and annotation.</title>
        <authorList>
            <consortium name="The Broad Institute Genomics Platform"/>
            <consortium name="The Broad Institute Genome Sequencing Center for Infectious Disease"/>
            <person name="Wu L."/>
            <person name="Ma J."/>
        </authorList>
    </citation>
    <scope>NUCLEOTIDE SEQUENCE [LARGE SCALE GENOMIC DNA]</scope>
    <source>
        <strain evidence="1 2">JCM 14307</strain>
    </source>
</reference>
<name>A0ABN2J2Q8_9ACTN</name>